<reference evidence="2" key="1">
    <citation type="submission" date="2023-06" db="EMBL/GenBank/DDBJ databases">
        <authorList>
            <consortium name="Lawrence Berkeley National Laboratory"/>
            <person name="Ahrendt S."/>
            <person name="Sahu N."/>
            <person name="Indic B."/>
            <person name="Wong-Bajracharya J."/>
            <person name="Merenyi Z."/>
            <person name="Ke H.-M."/>
            <person name="Monk M."/>
            <person name="Kocsube S."/>
            <person name="Drula E."/>
            <person name="Lipzen A."/>
            <person name="Balint B."/>
            <person name="Henrissat B."/>
            <person name="Andreopoulos B."/>
            <person name="Martin F.M."/>
            <person name="Harder C.B."/>
            <person name="Rigling D."/>
            <person name="Ford K.L."/>
            <person name="Foster G.D."/>
            <person name="Pangilinan J."/>
            <person name="Papanicolaou A."/>
            <person name="Barry K."/>
            <person name="LaButti K."/>
            <person name="Viragh M."/>
            <person name="Koriabine M."/>
            <person name="Yan M."/>
            <person name="Riley R."/>
            <person name="Champramary S."/>
            <person name="Plett K.L."/>
            <person name="Tsai I.J."/>
            <person name="Slot J."/>
            <person name="Sipos G."/>
            <person name="Plett J."/>
            <person name="Nagy L.G."/>
            <person name="Grigoriev I.V."/>
        </authorList>
    </citation>
    <scope>NUCLEOTIDE SEQUENCE</scope>
    <source>
        <strain evidence="2">CCBAS 213</strain>
    </source>
</reference>
<evidence type="ECO:0000313" key="2">
    <source>
        <dbReference type="EMBL" id="KAK0447000.1"/>
    </source>
</evidence>
<feature type="transmembrane region" description="Helical" evidence="1">
    <location>
        <begin position="21"/>
        <end position="40"/>
    </location>
</feature>
<proteinExistence type="predicted"/>
<evidence type="ECO:0000256" key="1">
    <source>
        <dbReference type="SAM" id="Phobius"/>
    </source>
</evidence>
<gene>
    <name evidence="2" type="ORF">EV420DRAFT_1569314</name>
</gene>
<keyword evidence="3" id="KW-1185">Reference proteome</keyword>
<keyword evidence="1" id="KW-1133">Transmembrane helix</keyword>
<accession>A0AA39JS91</accession>
<dbReference type="EMBL" id="JAUEPS010000045">
    <property type="protein sequence ID" value="KAK0447000.1"/>
    <property type="molecule type" value="Genomic_DNA"/>
</dbReference>
<sequence length="109" mass="12229">MARNNGKEQRQGRESKGTDRIAGYVALVLYIRMKNFGMYFQIVSNLVLNSSSCGMSRHRFFFAILLFLAWNALSKGISEPSALSVFSEYCLDQERLALTSSSYPALNSS</sequence>
<keyword evidence="1" id="KW-0812">Transmembrane</keyword>
<name>A0AA39JS91_ARMTA</name>
<organism evidence="2 3">
    <name type="scientific">Armillaria tabescens</name>
    <name type="common">Ringless honey mushroom</name>
    <name type="synonym">Agaricus tabescens</name>
    <dbReference type="NCBI Taxonomy" id="1929756"/>
    <lineage>
        <taxon>Eukaryota</taxon>
        <taxon>Fungi</taxon>
        <taxon>Dikarya</taxon>
        <taxon>Basidiomycota</taxon>
        <taxon>Agaricomycotina</taxon>
        <taxon>Agaricomycetes</taxon>
        <taxon>Agaricomycetidae</taxon>
        <taxon>Agaricales</taxon>
        <taxon>Marasmiineae</taxon>
        <taxon>Physalacriaceae</taxon>
        <taxon>Desarmillaria</taxon>
    </lineage>
</organism>
<dbReference type="Proteomes" id="UP001175211">
    <property type="component" value="Unassembled WGS sequence"/>
</dbReference>
<keyword evidence="1" id="KW-0472">Membrane</keyword>
<evidence type="ECO:0000313" key="3">
    <source>
        <dbReference type="Proteomes" id="UP001175211"/>
    </source>
</evidence>
<protein>
    <submittedName>
        <fullName evidence="2">Uncharacterized protein</fullName>
    </submittedName>
</protein>
<dbReference type="AlphaFoldDB" id="A0AA39JS91"/>
<feature type="transmembrane region" description="Helical" evidence="1">
    <location>
        <begin position="60"/>
        <end position="77"/>
    </location>
</feature>
<dbReference type="RefSeq" id="XP_060326025.1">
    <property type="nucleotide sequence ID" value="XM_060474221.1"/>
</dbReference>
<comment type="caution">
    <text evidence="2">The sequence shown here is derived from an EMBL/GenBank/DDBJ whole genome shotgun (WGS) entry which is preliminary data.</text>
</comment>
<dbReference type="GeneID" id="85357769"/>